<keyword evidence="2" id="KW-1185">Reference proteome</keyword>
<proteinExistence type="predicted"/>
<evidence type="ECO:0000313" key="2">
    <source>
        <dbReference type="Proteomes" id="UP001107961"/>
    </source>
</evidence>
<dbReference type="RefSeq" id="WP_233925987.1">
    <property type="nucleotide sequence ID" value="NZ_CP136538.1"/>
</dbReference>
<name>A0A9Q3W6Y0_9GAMM</name>
<comment type="caution">
    <text evidence="1">The sequence shown here is derived from an EMBL/GenBank/DDBJ whole genome shotgun (WGS) entry which is preliminary data.</text>
</comment>
<organism evidence="1 2">
    <name type="scientific">Alloalcanivorax xenomutans</name>
    <dbReference type="NCBI Taxonomy" id="1094342"/>
    <lineage>
        <taxon>Bacteria</taxon>
        <taxon>Pseudomonadati</taxon>
        <taxon>Pseudomonadota</taxon>
        <taxon>Gammaproteobacteria</taxon>
        <taxon>Oceanospirillales</taxon>
        <taxon>Alcanivoracaceae</taxon>
        <taxon>Alloalcanivorax</taxon>
    </lineage>
</organism>
<dbReference type="EMBL" id="JAJVKT010000019">
    <property type="protein sequence ID" value="MCE7509995.1"/>
    <property type="molecule type" value="Genomic_DNA"/>
</dbReference>
<reference evidence="1" key="1">
    <citation type="submission" date="2022-01" db="EMBL/GenBank/DDBJ databases">
        <authorList>
            <person name="Karlyshev A.V."/>
            <person name="Jaspars M."/>
        </authorList>
    </citation>
    <scope>NUCLEOTIDE SEQUENCE</scope>
    <source>
        <strain evidence="1">AGSA3-2</strain>
    </source>
</reference>
<sequence>MTAVPGVDQAAGLRAWAATRGQSVAPTLVVVGDPLPAQAGRRARAVLEHWADCGWRWVGVARDWRIVPLSPALPVPVSARREPRWALWVEPDGAGLRRALSCLESVRRQQGPRRLLALHPPRLQRRGLLDNLQQAARRFLDTDLVVLAP</sequence>
<dbReference type="AlphaFoldDB" id="A0A9Q3W6Y0"/>
<dbReference type="Proteomes" id="UP001107961">
    <property type="component" value="Unassembled WGS sequence"/>
</dbReference>
<evidence type="ECO:0000313" key="1">
    <source>
        <dbReference type="EMBL" id="MCE7509995.1"/>
    </source>
</evidence>
<protein>
    <submittedName>
        <fullName evidence="1">Uncharacterized protein</fullName>
    </submittedName>
</protein>
<accession>A0A9Q3W6Y0</accession>
<dbReference type="GeneID" id="94687757"/>
<gene>
    <name evidence="1" type="ORF">LZG35_15260</name>
</gene>